<comment type="caution">
    <text evidence="1">The sequence shown here is derived from an EMBL/GenBank/DDBJ whole genome shotgun (WGS) entry which is preliminary data.</text>
</comment>
<reference evidence="1 2" key="1">
    <citation type="journal article" date="2016" name="Nat. Commun.">
        <title>Extremotolerant tardigrade genome and improved radiotolerance of human cultured cells by tardigrade-unique protein.</title>
        <authorList>
            <person name="Hashimoto T."/>
            <person name="Horikawa D.D."/>
            <person name="Saito Y."/>
            <person name="Kuwahara H."/>
            <person name="Kozuka-Hata H."/>
            <person name="Shin-I T."/>
            <person name="Minakuchi Y."/>
            <person name="Ohishi K."/>
            <person name="Motoyama A."/>
            <person name="Aizu T."/>
            <person name="Enomoto A."/>
            <person name="Kondo K."/>
            <person name="Tanaka S."/>
            <person name="Hara Y."/>
            <person name="Koshikawa S."/>
            <person name="Sagara H."/>
            <person name="Miura T."/>
            <person name="Yokobori S."/>
            <person name="Miyagawa K."/>
            <person name="Suzuki Y."/>
            <person name="Kubo T."/>
            <person name="Oyama M."/>
            <person name="Kohara Y."/>
            <person name="Fujiyama A."/>
            <person name="Arakawa K."/>
            <person name="Katayama T."/>
            <person name="Toyoda A."/>
            <person name="Kunieda T."/>
        </authorList>
    </citation>
    <scope>NUCLEOTIDE SEQUENCE [LARGE SCALE GENOMIC DNA]</scope>
    <source>
        <strain evidence="1 2">YOKOZUNA-1</strain>
    </source>
</reference>
<keyword evidence="2" id="KW-1185">Reference proteome</keyword>
<dbReference type="EMBL" id="BDGG01000011">
    <property type="protein sequence ID" value="GAV04948.1"/>
    <property type="molecule type" value="Genomic_DNA"/>
</dbReference>
<protein>
    <recommendedName>
        <fullName evidence="3">Reverse transcriptase domain-containing protein</fullName>
    </recommendedName>
</protein>
<dbReference type="OrthoDB" id="10056483at2759"/>
<name>A0A1D1VYP5_RAMVA</name>
<dbReference type="Proteomes" id="UP000186922">
    <property type="component" value="Unassembled WGS sequence"/>
</dbReference>
<evidence type="ECO:0008006" key="3">
    <source>
        <dbReference type="Google" id="ProtNLM"/>
    </source>
</evidence>
<accession>A0A1D1VYP5</accession>
<gene>
    <name evidence="1" type="primary">RvY_15147-1</name>
    <name evidence="1" type="synonym">RvY_15147.1</name>
    <name evidence="1" type="ORF">RvY_15147</name>
</gene>
<organism evidence="1 2">
    <name type="scientific">Ramazzottius varieornatus</name>
    <name type="common">Water bear</name>
    <name type="synonym">Tardigrade</name>
    <dbReference type="NCBI Taxonomy" id="947166"/>
    <lineage>
        <taxon>Eukaryota</taxon>
        <taxon>Metazoa</taxon>
        <taxon>Ecdysozoa</taxon>
        <taxon>Tardigrada</taxon>
        <taxon>Eutardigrada</taxon>
        <taxon>Parachela</taxon>
        <taxon>Hypsibioidea</taxon>
        <taxon>Ramazzottiidae</taxon>
        <taxon>Ramazzottius</taxon>
    </lineage>
</organism>
<dbReference type="AlphaFoldDB" id="A0A1D1VYP5"/>
<proteinExistence type="predicted"/>
<sequence length="172" mass="18742">MQAVASTRNIQKFWKLSKSTADIQNVPPLWNDGNGSFEFEDPVKANLLDKWFASCQQPCSSHCVGPPMPTSPSDFPDPITHTDILSALKHVLVPGKACGPFPFSFDLLSHCGSEIVAPLIMLFNTCLFSGIFPGCWKTSYVTPIPKGSLNSTKCANWHQSPSSILCPNSSKL</sequence>
<evidence type="ECO:0000313" key="1">
    <source>
        <dbReference type="EMBL" id="GAV04948.1"/>
    </source>
</evidence>
<evidence type="ECO:0000313" key="2">
    <source>
        <dbReference type="Proteomes" id="UP000186922"/>
    </source>
</evidence>